<name>A0A6V8LAL0_9ACTN</name>
<evidence type="ECO:0000313" key="2">
    <source>
        <dbReference type="EMBL" id="GFJ91589.1"/>
    </source>
</evidence>
<dbReference type="Proteomes" id="UP000482960">
    <property type="component" value="Unassembled WGS sequence"/>
</dbReference>
<organism evidence="2 3">
    <name type="scientific">Phytohabitans rumicis</name>
    <dbReference type="NCBI Taxonomy" id="1076125"/>
    <lineage>
        <taxon>Bacteria</taxon>
        <taxon>Bacillati</taxon>
        <taxon>Actinomycetota</taxon>
        <taxon>Actinomycetes</taxon>
        <taxon>Micromonosporales</taxon>
        <taxon>Micromonosporaceae</taxon>
    </lineage>
</organism>
<feature type="region of interest" description="Disordered" evidence="1">
    <location>
        <begin position="23"/>
        <end position="56"/>
    </location>
</feature>
<evidence type="ECO:0000313" key="3">
    <source>
        <dbReference type="Proteomes" id="UP000482960"/>
    </source>
</evidence>
<feature type="compositionally biased region" description="Basic and acidic residues" evidence="1">
    <location>
        <begin position="43"/>
        <end position="56"/>
    </location>
</feature>
<proteinExistence type="predicted"/>
<protein>
    <submittedName>
        <fullName evidence="2">Uncharacterized protein</fullName>
    </submittedName>
</protein>
<reference evidence="2 3" key="2">
    <citation type="submission" date="2020-03" db="EMBL/GenBank/DDBJ databases">
        <authorList>
            <person name="Ichikawa N."/>
            <person name="Kimura A."/>
            <person name="Kitahashi Y."/>
            <person name="Uohara A."/>
        </authorList>
    </citation>
    <scope>NUCLEOTIDE SEQUENCE [LARGE SCALE GENOMIC DNA]</scope>
    <source>
        <strain evidence="2 3">NBRC 108638</strain>
    </source>
</reference>
<dbReference type="AlphaFoldDB" id="A0A6V8LAL0"/>
<gene>
    <name evidence="2" type="ORF">Prum_052310</name>
</gene>
<comment type="caution">
    <text evidence="2">The sequence shown here is derived from an EMBL/GenBank/DDBJ whole genome shotgun (WGS) entry which is preliminary data.</text>
</comment>
<dbReference type="EMBL" id="BLPG01000001">
    <property type="protein sequence ID" value="GFJ91589.1"/>
    <property type="molecule type" value="Genomic_DNA"/>
</dbReference>
<keyword evidence="3" id="KW-1185">Reference proteome</keyword>
<sequence length="263" mass="29287">MRGTVAWYLAPSLSVLRSEVDARWPQRDKTSDGTIGDPAHQQRPSDHNPNARESVDAWDMDKDGVDVDAVLRAFERHPSAHYWIWDRQIADADNGWRPEPYDGDNPHTAHVHFSIKQSAAAEQDRRAWGVEDDMPTADEIAKAVWDRQEANALTGAPTRLGSFVRYSDWHHDQTRKLLGAKLDALAAAVAGQMSKTDLAAKLAEIDREATERAEAEVSRDAALRTELAAQLVTALREELTDMPAEVVEAAVERVIGRVEIALR</sequence>
<reference evidence="2 3" key="1">
    <citation type="submission" date="2020-03" db="EMBL/GenBank/DDBJ databases">
        <title>Whole genome shotgun sequence of Phytohabitans rumicis NBRC 108638.</title>
        <authorList>
            <person name="Komaki H."/>
            <person name="Tamura T."/>
        </authorList>
    </citation>
    <scope>NUCLEOTIDE SEQUENCE [LARGE SCALE GENOMIC DNA]</scope>
    <source>
        <strain evidence="2 3">NBRC 108638</strain>
    </source>
</reference>
<accession>A0A6V8LAL0</accession>
<evidence type="ECO:0000256" key="1">
    <source>
        <dbReference type="SAM" id="MobiDB-lite"/>
    </source>
</evidence>